<feature type="compositionally biased region" description="Polar residues" evidence="1">
    <location>
        <begin position="217"/>
        <end position="226"/>
    </location>
</feature>
<keyword evidence="3" id="KW-1185">Reference proteome</keyword>
<evidence type="ECO:0000313" key="2">
    <source>
        <dbReference type="EMBL" id="KAF7355019.1"/>
    </source>
</evidence>
<dbReference type="EMBL" id="JACAZH010000011">
    <property type="protein sequence ID" value="KAF7355019.1"/>
    <property type="molecule type" value="Genomic_DNA"/>
</dbReference>
<accession>A0A8H6Y9P9</accession>
<gene>
    <name evidence="2" type="ORF">MSAN_01417400</name>
</gene>
<organism evidence="2 3">
    <name type="scientific">Mycena sanguinolenta</name>
    <dbReference type="NCBI Taxonomy" id="230812"/>
    <lineage>
        <taxon>Eukaryota</taxon>
        <taxon>Fungi</taxon>
        <taxon>Dikarya</taxon>
        <taxon>Basidiomycota</taxon>
        <taxon>Agaricomycotina</taxon>
        <taxon>Agaricomycetes</taxon>
        <taxon>Agaricomycetidae</taxon>
        <taxon>Agaricales</taxon>
        <taxon>Marasmiineae</taxon>
        <taxon>Mycenaceae</taxon>
        <taxon>Mycena</taxon>
    </lineage>
</organism>
<sequence length="271" mass="29844">MKLRSSCSRFGQILSDIHSVCQTLSLSKSWNTRIKPLFVSIMDEAQLAPKMSLRGDPPLDIHVVHSSIELGRQAIRPLPLPPRVPVRRASEGSFVALEHPPPPRRPTFHVCNPSDSPISPTTPMLPRYSSALISPPINIVPATPLPPPTPGLVHTPQTAQSQPPLVTPTETFFLEATPLSLKHRRRFGKWAESIPQSVLAELRRTPDRNGRLRANSAPLSSFAQRESYNDKDDDRNENEVDKVDPDAGTFVEEASATSPLELDDTELGVDG</sequence>
<evidence type="ECO:0000256" key="1">
    <source>
        <dbReference type="SAM" id="MobiDB-lite"/>
    </source>
</evidence>
<comment type="caution">
    <text evidence="2">The sequence shown here is derived from an EMBL/GenBank/DDBJ whole genome shotgun (WGS) entry which is preliminary data.</text>
</comment>
<evidence type="ECO:0000313" key="3">
    <source>
        <dbReference type="Proteomes" id="UP000623467"/>
    </source>
</evidence>
<dbReference type="AlphaFoldDB" id="A0A8H6Y9P9"/>
<protein>
    <submittedName>
        <fullName evidence="2">Uncharacterized protein</fullName>
    </submittedName>
</protein>
<feature type="compositionally biased region" description="Acidic residues" evidence="1">
    <location>
        <begin position="261"/>
        <end position="271"/>
    </location>
</feature>
<feature type="region of interest" description="Disordered" evidence="1">
    <location>
        <begin position="209"/>
        <end position="271"/>
    </location>
</feature>
<proteinExistence type="predicted"/>
<feature type="compositionally biased region" description="Basic and acidic residues" evidence="1">
    <location>
        <begin position="227"/>
        <end position="245"/>
    </location>
</feature>
<name>A0A8H6Y9P9_9AGAR</name>
<dbReference type="OrthoDB" id="3069961at2759"/>
<reference evidence="2" key="1">
    <citation type="submission" date="2020-05" db="EMBL/GenBank/DDBJ databases">
        <title>Mycena genomes resolve the evolution of fungal bioluminescence.</title>
        <authorList>
            <person name="Tsai I.J."/>
        </authorList>
    </citation>
    <scope>NUCLEOTIDE SEQUENCE</scope>
    <source>
        <strain evidence="2">160909Yilan</strain>
    </source>
</reference>
<dbReference type="Proteomes" id="UP000623467">
    <property type="component" value="Unassembled WGS sequence"/>
</dbReference>